<dbReference type="Proteomes" id="UP000799118">
    <property type="component" value="Unassembled WGS sequence"/>
</dbReference>
<name>A0A6A4I9M8_9AGAR</name>
<gene>
    <name evidence="2" type="ORF">BT96DRAFT_986608</name>
</gene>
<dbReference type="EMBL" id="ML769396">
    <property type="protein sequence ID" value="KAE9407301.1"/>
    <property type="molecule type" value="Genomic_DNA"/>
</dbReference>
<feature type="region of interest" description="Disordered" evidence="1">
    <location>
        <begin position="1"/>
        <end position="23"/>
    </location>
</feature>
<dbReference type="AlphaFoldDB" id="A0A6A4I9M8"/>
<accession>A0A6A4I9M8</accession>
<sequence length="96" mass="10534">MPDSSFQSPSPSPPSSSPSSPSIALILCTPSPGACRTKPPVLIPHPIFLLRNPRLLLSFLPLRLRQPSLPDDLAKERKRMKAFGGRGMWLGSRRYG</sequence>
<proteinExistence type="predicted"/>
<protein>
    <submittedName>
        <fullName evidence="2">Uncharacterized protein</fullName>
    </submittedName>
</protein>
<evidence type="ECO:0000313" key="2">
    <source>
        <dbReference type="EMBL" id="KAE9407301.1"/>
    </source>
</evidence>
<keyword evidence="3" id="KW-1185">Reference proteome</keyword>
<evidence type="ECO:0000256" key="1">
    <source>
        <dbReference type="SAM" id="MobiDB-lite"/>
    </source>
</evidence>
<organism evidence="2 3">
    <name type="scientific">Gymnopus androsaceus JB14</name>
    <dbReference type="NCBI Taxonomy" id="1447944"/>
    <lineage>
        <taxon>Eukaryota</taxon>
        <taxon>Fungi</taxon>
        <taxon>Dikarya</taxon>
        <taxon>Basidiomycota</taxon>
        <taxon>Agaricomycotina</taxon>
        <taxon>Agaricomycetes</taxon>
        <taxon>Agaricomycetidae</taxon>
        <taxon>Agaricales</taxon>
        <taxon>Marasmiineae</taxon>
        <taxon>Omphalotaceae</taxon>
        <taxon>Gymnopus</taxon>
    </lineage>
</organism>
<reference evidence="2" key="1">
    <citation type="journal article" date="2019" name="Environ. Microbiol.">
        <title>Fungal ecological strategies reflected in gene transcription - a case study of two litter decomposers.</title>
        <authorList>
            <person name="Barbi F."/>
            <person name="Kohler A."/>
            <person name="Barry K."/>
            <person name="Baskaran P."/>
            <person name="Daum C."/>
            <person name="Fauchery L."/>
            <person name="Ihrmark K."/>
            <person name="Kuo A."/>
            <person name="LaButti K."/>
            <person name="Lipzen A."/>
            <person name="Morin E."/>
            <person name="Grigoriev I.V."/>
            <person name="Henrissat B."/>
            <person name="Lindahl B."/>
            <person name="Martin F."/>
        </authorList>
    </citation>
    <scope>NUCLEOTIDE SEQUENCE</scope>
    <source>
        <strain evidence="2">JB14</strain>
    </source>
</reference>
<evidence type="ECO:0000313" key="3">
    <source>
        <dbReference type="Proteomes" id="UP000799118"/>
    </source>
</evidence>